<accession>A0A2D0N0J8</accession>
<organism evidence="2 3">
    <name type="scientific">Flavilitoribacter nigricans (strain ATCC 23147 / DSM 23189 / NBRC 102662 / NCIMB 1420 / SS-2)</name>
    <name type="common">Lewinella nigricans</name>
    <dbReference type="NCBI Taxonomy" id="1122177"/>
    <lineage>
        <taxon>Bacteria</taxon>
        <taxon>Pseudomonadati</taxon>
        <taxon>Bacteroidota</taxon>
        <taxon>Saprospiria</taxon>
        <taxon>Saprospirales</taxon>
        <taxon>Lewinellaceae</taxon>
        <taxon>Flavilitoribacter</taxon>
    </lineage>
</organism>
<sequence>MNMKNDPGRNKPEQPAPTTPNRKFFAQIPIPFFGRKDRIPVAGQKKSVAGKWSRSSLLWLALACLGGLLILQQCKRATVQKAEAALVNLIYDNYYYHHDDCDYRLFAAASACTYPSVARKDYEAYLDREQGQKDNPGIGEVAENYIRQRPRINMDRLAYYEQLTRDRVRLIYDNGACEIFDTEDLMYNIQDKKRCGQFRGIPQNGEVTEFVNLLYIESFEKINCKDKELYRLKLGIDISSCASLRTIDDCGVGSFGVYVYRRLRKTLEEMNPGTDFKYRRTVACDC</sequence>
<name>A0A2D0N0J8_FLAN2</name>
<dbReference type="Proteomes" id="UP000223913">
    <property type="component" value="Unassembled WGS sequence"/>
</dbReference>
<evidence type="ECO:0000256" key="1">
    <source>
        <dbReference type="SAM" id="MobiDB-lite"/>
    </source>
</evidence>
<comment type="caution">
    <text evidence="2">The sequence shown here is derived from an EMBL/GenBank/DDBJ whole genome shotgun (WGS) entry which is preliminary data.</text>
</comment>
<evidence type="ECO:0000313" key="2">
    <source>
        <dbReference type="EMBL" id="PHN01886.1"/>
    </source>
</evidence>
<proteinExistence type="predicted"/>
<feature type="region of interest" description="Disordered" evidence="1">
    <location>
        <begin position="1"/>
        <end position="22"/>
    </location>
</feature>
<dbReference type="AlphaFoldDB" id="A0A2D0N0J8"/>
<feature type="compositionally biased region" description="Basic and acidic residues" evidence="1">
    <location>
        <begin position="1"/>
        <end position="12"/>
    </location>
</feature>
<dbReference type="EMBL" id="PDUD01000048">
    <property type="protein sequence ID" value="PHN01886.1"/>
    <property type="molecule type" value="Genomic_DNA"/>
</dbReference>
<reference evidence="2 3" key="1">
    <citation type="submission" date="2017-10" db="EMBL/GenBank/DDBJ databases">
        <title>The draft genome sequence of Lewinella nigricans NBRC 102662.</title>
        <authorList>
            <person name="Wang K."/>
        </authorList>
    </citation>
    <scope>NUCLEOTIDE SEQUENCE [LARGE SCALE GENOMIC DNA]</scope>
    <source>
        <strain evidence="2 3">NBRC 102662</strain>
    </source>
</reference>
<protein>
    <submittedName>
        <fullName evidence="2">Uncharacterized protein</fullName>
    </submittedName>
</protein>
<gene>
    <name evidence="2" type="ORF">CRP01_35205</name>
</gene>
<evidence type="ECO:0000313" key="3">
    <source>
        <dbReference type="Proteomes" id="UP000223913"/>
    </source>
</evidence>
<keyword evidence="3" id="KW-1185">Reference proteome</keyword>